<evidence type="ECO:0000313" key="1">
    <source>
        <dbReference type="EMBL" id="KAG5572172.1"/>
    </source>
</evidence>
<dbReference type="OrthoDB" id="1270183at2759"/>
<name>A0A9J5WA81_SOLCO</name>
<sequence>MVYAFTIPLGIGTNYQAETQATTHGIYWFVQHGYERINFWDNLLGDGYLPHHCDSITGLNNTTISQFLVKGNCNEAVVRQWVPPLLVPKVLSTRVIYQ</sequence>
<keyword evidence="2" id="KW-1185">Reference proteome</keyword>
<accession>A0A9J5WA81</accession>
<evidence type="ECO:0000313" key="2">
    <source>
        <dbReference type="Proteomes" id="UP000824120"/>
    </source>
</evidence>
<dbReference type="EMBL" id="JACXVP010000012">
    <property type="protein sequence ID" value="KAG5572172.1"/>
    <property type="molecule type" value="Genomic_DNA"/>
</dbReference>
<comment type="caution">
    <text evidence="1">The sequence shown here is derived from an EMBL/GenBank/DDBJ whole genome shotgun (WGS) entry which is preliminary data.</text>
</comment>
<proteinExistence type="predicted"/>
<dbReference type="AlphaFoldDB" id="A0A9J5WA81"/>
<organism evidence="1 2">
    <name type="scientific">Solanum commersonii</name>
    <name type="common">Commerson's wild potato</name>
    <name type="synonym">Commerson's nightshade</name>
    <dbReference type="NCBI Taxonomy" id="4109"/>
    <lineage>
        <taxon>Eukaryota</taxon>
        <taxon>Viridiplantae</taxon>
        <taxon>Streptophyta</taxon>
        <taxon>Embryophyta</taxon>
        <taxon>Tracheophyta</taxon>
        <taxon>Spermatophyta</taxon>
        <taxon>Magnoliopsida</taxon>
        <taxon>eudicotyledons</taxon>
        <taxon>Gunneridae</taxon>
        <taxon>Pentapetalae</taxon>
        <taxon>asterids</taxon>
        <taxon>lamiids</taxon>
        <taxon>Solanales</taxon>
        <taxon>Solanaceae</taxon>
        <taxon>Solanoideae</taxon>
        <taxon>Solaneae</taxon>
        <taxon>Solanum</taxon>
    </lineage>
</organism>
<protein>
    <submittedName>
        <fullName evidence="1">Uncharacterized protein</fullName>
    </submittedName>
</protein>
<dbReference type="Proteomes" id="UP000824120">
    <property type="component" value="Chromosome 12"/>
</dbReference>
<gene>
    <name evidence="1" type="ORF">H5410_061938</name>
</gene>
<reference evidence="1 2" key="1">
    <citation type="submission" date="2020-09" db="EMBL/GenBank/DDBJ databases">
        <title>De no assembly of potato wild relative species, Solanum commersonii.</title>
        <authorList>
            <person name="Cho K."/>
        </authorList>
    </citation>
    <scope>NUCLEOTIDE SEQUENCE [LARGE SCALE GENOMIC DNA]</scope>
    <source>
        <strain evidence="1">LZ3.2</strain>
        <tissue evidence="1">Leaf</tissue>
    </source>
</reference>